<dbReference type="SUPFAM" id="SSF51445">
    <property type="entry name" value="(Trans)glycosidases"/>
    <property type="match status" value="1"/>
</dbReference>
<dbReference type="InterPro" id="IPR017853">
    <property type="entry name" value="GH"/>
</dbReference>
<accession>A0A382MFJ8</accession>
<evidence type="ECO:0000313" key="3">
    <source>
        <dbReference type="EMBL" id="SVC47793.1"/>
    </source>
</evidence>
<organism evidence="3">
    <name type="scientific">marine metagenome</name>
    <dbReference type="NCBI Taxonomy" id="408172"/>
    <lineage>
        <taxon>unclassified sequences</taxon>
        <taxon>metagenomes</taxon>
        <taxon>ecological metagenomes</taxon>
    </lineage>
</organism>
<sequence>MREFRAVWVATVDNIDWPSEPGVPTAQQKSEALAILDKAVEIGLNAIILQVRPHCDALYASQWEPWSSYLTGVQGQAPDPYYDPLSFWVAEAHLRGLELHAWFNPFRADHPANPSKLATTAIARRSPELAVTLGTKGYRWLDPSLQEVHDHSLRVILDVVERYDVDGIHLDDYFYPYPAYNDHADFPDQMSWARYLDGGGQLSRADWRRHHVDRFVERLYRGAKKTKASVKVGISPFGIWRPGVPEHTDAGFDQHEMIYADARRWLHEGWVDYYAPQLYWPISQIPQSFPVLLSWWTRQNPHGRHLWPGLYTGRVRPGGWSVGEVVNQVMVVRGLLPKNPGHIHFSARALDGQRTGAHDDSLTTALATGPYSAPALIPPTDWLD</sequence>
<dbReference type="EMBL" id="UINC01093397">
    <property type="protein sequence ID" value="SVC47793.1"/>
    <property type="molecule type" value="Genomic_DNA"/>
</dbReference>
<evidence type="ECO:0000256" key="1">
    <source>
        <dbReference type="ARBA" id="ARBA00022729"/>
    </source>
</evidence>
<gene>
    <name evidence="3" type="ORF">METZ01_LOCUS300647</name>
</gene>
<reference evidence="3" key="1">
    <citation type="submission" date="2018-05" db="EMBL/GenBank/DDBJ databases">
        <authorList>
            <person name="Lanie J.A."/>
            <person name="Ng W.-L."/>
            <person name="Kazmierczak K.M."/>
            <person name="Andrzejewski T.M."/>
            <person name="Davidsen T.M."/>
            <person name="Wayne K.J."/>
            <person name="Tettelin H."/>
            <person name="Glass J.I."/>
            <person name="Rusch D."/>
            <person name="Podicherti R."/>
            <person name="Tsui H.-C.T."/>
            <person name="Winkler M.E."/>
        </authorList>
    </citation>
    <scope>NUCLEOTIDE SEQUENCE</scope>
</reference>
<proteinExistence type="predicted"/>
<keyword evidence="1" id="KW-0732">Signal</keyword>
<dbReference type="PANTHER" id="PTHR43405">
    <property type="entry name" value="GLYCOSYL HYDROLASE DIGH"/>
    <property type="match status" value="1"/>
</dbReference>
<dbReference type="PANTHER" id="PTHR43405:SF1">
    <property type="entry name" value="GLYCOSYL HYDROLASE DIGH"/>
    <property type="match status" value="1"/>
</dbReference>
<dbReference type="Pfam" id="PF02638">
    <property type="entry name" value="GHL10"/>
    <property type="match status" value="1"/>
</dbReference>
<feature type="domain" description="Glycosyl hydrolase-like 10" evidence="2">
    <location>
        <begin position="3"/>
        <end position="313"/>
    </location>
</feature>
<protein>
    <recommendedName>
        <fullName evidence="2">Glycosyl hydrolase-like 10 domain-containing protein</fullName>
    </recommendedName>
</protein>
<dbReference type="InterPro" id="IPR052177">
    <property type="entry name" value="Divisome_Glycosyl_Hydrolase"/>
</dbReference>
<dbReference type="InterPro" id="IPR003790">
    <property type="entry name" value="GHL10"/>
</dbReference>
<evidence type="ECO:0000259" key="2">
    <source>
        <dbReference type="Pfam" id="PF02638"/>
    </source>
</evidence>
<name>A0A382MFJ8_9ZZZZ</name>
<feature type="non-terminal residue" evidence="3">
    <location>
        <position position="384"/>
    </location>
</feature>
<dbReference type="Gene3D" id="3.20.20.80">
    <property type="entry name" value="Glycosidases"/>
    <property type="match status" value="1"/>
</dbReference>
<dbReference type="AlphaFoldDB" id="A0A382MFJ8"/>